<dbReference type="PANTHER" id="PTHR23427">
    <property type="entry name" value="SURFEIT LOCUS PROTEIN"/>
    <property type="match status" value="1"/>
</dbReference>
<dbReference type="InterPro" id="IPR045214">
    <property type="entry name" value="Surf1/Surf4"/>
</dbReference>
<dbReference type="Pfam" id="PF02104">
    <property type="entry name" value="SURF1"/>
    <property type="match status" value="1"/>
</dbReference>
<evidence type="ECO:0000313" key="7">
    <source>
        <dbReference type="EMBL" id="MCB5200131.1"/>
    </source>
</evidence>
<dbReference type="RefSeq" id="WP_226748728.1">
    <property type="nucleotide sequence ID" value="NZ_JAJATZ010000006.1"/>
</dbReference>
<protein>
    <recommendedName>
        <fullName evidence="6">SURF1-like protein</fullName>
    </recommendedName>
</protein>
<evidence type="ECO:0000256" key="3">
    <source>
        <dbReference type="ARBA" id="ARBA00022692"/>
    </source>
</evidence>
<keyword evidence="4 6" id="KW-1133">Transmembrane helix</keyword>
<comment type="caution">
    <text evidence="7">The sequence shown here is derived from an EMBL/GenBank/DDBJ whole genome shotgun (WGS) entry which is preliminary data.</text>
</comment>
<dbReference type="PROSITE" id="PS50895">
    <property type="entry name" value="SURF1"/>
    <property type="match status" value="1"/>
</dbReference>
<dbReference type="PANTHER" id="PTHR23427:SF2">
    <property type="entry name" value="SURFEIT LOCUS PROTEIN 1"/>
    <property type="match status" value="1"/>
</dbReference>
<evidence type="ECO:0000256" key="2">
    <source>
        <dbReference type="ARBA" id="ARBA00007165"/>
    </source>
</evidence>
<keyword evidence="6" id="KW-1003">Cell membrane</keyword>
<dbReference type="CDD" id="cd06662">
    <property type="entry name" value="SURF1"/>
    <property type="match status" value="1"/>
</dbReference>
<evidence type="ECO:0000313" key="8">
    <source>
        <dbReference type="Proteomes" id="UP001138961"/>
    </source>
</evidence>
<feature type="transmembrane region" description="Helical" evidence="6">
    <location>
        <begin position="192"/>
        <end position="214"/>
    </location>
</feature>
<keyword evidence="5 6" id="KW-0472">Membrane</keyword>
<comment type="similarity">
    <text evidence="2 6">Belongs to the SURF1 family.</text>
</comment>
<dbReference type="EMBL" id="JAJATZ010000006">
    <property type="protein sequence ID" value="MCB5200131.1"/>
    <property type="molecule type" value="Genomic_DNA"/>
</dbReference>
<organism evidence="7 8">
    <name type="scientific">Loktanella gaetbuli</name>
    <dbReference type="NCBI Taxonomy" id="2881335"/>
    <lineage>
        <taxon>Bacteria</taxon>
        <taxon>Pseudomonadati</taxon>
        <taxon>Pseudomonadota</taxon>
        <taxon>Alphaproteobacteria</taxon>
        <taxon>Rhodobacterales</taxon>
        <taxon>Roseobacteraceae</taxon>
        <taxon>Loktanella</taxon>
    </lineage>
</organism>
<reference evidence="7" key="1">
    <citation type="submission" date="2021-10" db="EMBL/GenBank/DDBJ databases">
        <title>Loktanella gaetbuli sp. nov., isolated from a tidal flat.</title>
        <authorList>
            <person name="Park S."/>
            <person name="Yoon J.-H."/>
        </authorList>
    </citation>
    <scope>NUCLEOTIDE SEQUENCE</scope>
    <source>
        <strain evidence="7">TSTF-M6</strain>
    </source>
</reference>
<comment type="subcellular location">
    <subcellularLocation>
        <location evidence="6">Cell membrane</location>
        <topology evidence="6">Multi-pass membrane protein</topology>
    </subcellularLocation>
    <subcellularLocation>
        <location evidence="1">Membrane</location>
    </subcellularLocation>
</comment>
<evidence type="ECO:0000256" key="4">
    <source>
        <dbReference type="ARBA" id="ARBA00022989"/>
    </source>
</evidence>
<dbReference type="Proteomes" id="UP001138961">
    <property type="component" value="Unassembled WGS sequence"/>
</dbReference>
<sequence>MRKLIFPILLALSGTAILISLGVWQIQRLQWKTAILAQIETEIAAPPVAVPATPDAATDRYLPVTATGTLTGDVLHVLVSTEENGAGYRTVSAFETDGRRVLLDLGFVGFDDRDIALPAGEITVTGNLLWPDEVDGFTPDPEPTGLWFARDADAMSATLGAEPFFIVARDIQPASPTVPMPVGTSGIPNDHLSYAVTWFLLALGWLAMSGLFIFRTLRPKEL</sequence>
<keyword evidence="8" id="KW-1185">Reference proteome</keyword>
<proteinExistence type="inferred from homology"/>
<name>A0ABS8BX84_9RHOB</name>
<evidence type="ECO:0000256" key="1">
    <source>
        <dbReference type="ARBA" id="ARBA00004370"/>
    </source>
</evidence>
<gene>
    <name evidence="7" type="ORF">LGQ03_12850</name>
</gene>
<dbReference type="InterPro" id="IPR002994">
    <property type="entry name" value="Surf1/Shy1"/>
</dbReference>
<keyword evidence="3 6" id="KW-0812">Transmembrane</keyword>
<evidence type="ECO:0000256" key="6">
    <source>
        <dbReference type="RuleBase" id="RU363076"/>
    </source>
</evidence>
<evidence type="ECO:0000256" key="5">
    <source>
        <dbReference type="ARBA" id="ARBA00023136"/>
    </source>
</evidence>
<accession>A0ABS8BX84</accession>
<comment type="caution">
    <text evidence="6">Lacks conserved residue(s) required for the propagation of feature annotation.</text>
</comment>